<evidence type="ECO:0000256" key="2">
    <source>
        <dbReference type="ARBA" id="ARBA00022475"/>
    </source>
</evidence>
<keyword evidence="6 8" id="KW-1133">Transmembrane helix</keyword>
<sequence>MRKKIWQHRFLLGCLGLAAILRLPSLFEPFWYGDEGIYLTLGLAIKKGLVLYRDIHDNKPPLLYFLAFLAGSVFWFRAILLTWMLATTALFWDLASSLFPQQPKLTKISTVAFALLSSVPLIEGNVANAEIFMIGTTIAAFYLFLKAKTHLHFLLAGLLFSCSTLFKVPAGFDLAAAAIFILFWLTRKNLKDSALNLAALVLGYLLPIGLTAVYFTAHGALAFYLKAAFMQNIPYLSSWAAGTMSGGGVTAKTGLMIRALALSVGLFSVYRLKAHLLRPTVLITIWFLMALFAAALSERPYPHYLIQVLPAFCLILGLLFAGAGVMIRRLAFGLIAVLAVTVMAIQFWLYPVFGYYTNFLSYLGGFHKQTQYFAWFNPQANQTYELAKFLSLYTTENEKVFIWGDEPNVYALSRRLPVGRYTVAYHIADFNGYQETMTALRENPPRYLIVMKNEKRLFSDLNGFINNYYLLEKDFDGTKIFRR</sequence>
<evidence type="ECO:0000256" key="5">
    <source>
        <dbReference type="ARBA" id="ARBA00022692"/>
    </source>
</evidence>
<protein>
    <recommendedName>
        <fullName evidence="11">Glycosyltransferase RgtA/B/C/D-like domain-containing protein</fullName>
    </recommendedName>
</protein>
<proteinExistence type="predicted"/>
<comment type="caution">
    <text evidence="9">The sequence shown here is derived from an EMBL/GenBank/DDBJ whole genome shotgun (WGS) entry which is preliminary data.</text>
</comment>
<feature type="transmembrane region" description="Helical" evidence="8">
    <location>
        <begin position="330"/>
        <end position="350"/>
    </location>
</feature>
<dbReference type="PANTHER" id="PTHR33908:SF11">
    <property type="entry name" value="MEMBRANE PROTEIN"/>
    <property type="match status" value="1"/>
</dbReference>
<keyword evidence="2" id="KW-1003">Cell membrane</keyword>
<feature type="transmembrane region" description="Helical" evidence="8">
    <location>
        <begin position="197"/>
        <end position="225"/>
    </location>
</feature>
<organism evidence="9 10">
    <name type="scientific">Candidatus Shapirobacteria bacterium CG09_land_8_20_14_0_10_47_13</name>
    <dbReference type="NCBI Taxonomy" id="1974481"/>
    <lineage>
        <taxon>Bacteria</taxon>
        <taxon>Candidatus Shapironibacteriota</taxon>
    </lineage>
</organism>
<accession>A0A2H0WMZ1</accession>
<dbReference type="EMBL" id="PEZJ01000014">
    <property type="protein sequence ID" value="PIS14011.1"/>
    <property type="molecule type" value="Genomic_DNA"/>
</dbReference>
<evidence type="ECO:0000256" key="4">
    <source>
        <dbReference type="ARBA" id="ARBA00022679"/>
    </source>
</evidence>
<feature type="transmembrane region" description="Helical" evidence="8">
    <location>
        <begin position="129"/>
        <end position="145"/>
    </location>
</feature>
<reference evidence="10" key="1">
    <citation type="submission" date="2017-09" db="EMBL/GenBank/DDBJ databases">
        <title>Depth-based differentiation of microbial function through sediment-hosted aquifers and enrichment of novel symbionts in the deep terrestrial subsurface.</title>
        <authorList>
            <person name="Probst A.J."/>
            <person name="Ladd B."/>
            <person name="Jarett J.K."/>
            <person name="Geller-Mcgrath D.E."/>
            <person name="Sieber C.M.K."/>
            <person name="Emerson J.B."/>
            <person name="Anantharaman K."/>
            <person name="Thomas B.C."/>
            <person name="Malmstrom R."/>
            <person name="Stieglmeier M."/>
            <person name="Klingl A."/>
            <person name="Woyke T."/>
            <person name="Ryan C.M."/>
            <person name="Banfield J.F."/>
        </authorList>
    </citation>
    <scope>NUCLEOTIDE SEQUENCE [LARGE SCALE GENOMIC DNA]</scope>
</reference>
<dbReference type="GO" id="GO:0009103">
    <property type="term" value="P:lipopolysaccharide biosynthetic process"/>
    <property type="evidence" value="ECO:0007669"/>
    <property type="project" value="UniProtKB-ARBA"/>
</dbReference>
<evidence type="ECO:0000313" key="10">
    <source>
        <dbReference type="Proteomes" id="UP000230033"/>
    </source>
</evidence>
<dbReference type="GO" id="GO:0005886">
    <property type="term" value="C:plasma membrane"/>
    <property type="evidence" value="ECO:0007669"/>
    <property type="project" value="UniProtKB-SubCell"/>
</dbReference>
<dbReference type="InterPro" id="IPR050297">
    <property type="entry name" value="LipidA_mod_glycosyltrf_83"/>
</dbReference>
<dbReference type="GO" id="GO:0016763">
    <property type="term" value="F:pentosyltransferase activity"/>
    <property type="evidence" value="ECO:0007669"/>
    <property type="project" value="TreeGrafter"/>
</dbReference>
<dbReference type="AlphaFoldDB" id="A0A2H0WMZ1"/>
<evidence type="ECO:0008006" key="11">
    <source>
        <dbReference type="Google" id="ProtNLM"/>
    </source>
</evidence>
<evidence type="ECO:0000256" key="1">
    <source>
        <dbReference type="ARBA" id="ARBA00004651"/>
    </source>
</evidence>
<evidence type="ECO:0000256" key="6">
    <source>
        <dbReference type="ARBA" id="ARBA00022989"/>
    </source>
</evidence>
<keyword evidence="4" id="KW-0808">Transferase</keyword>
<evidence type="ECO:0000256" key="8">
    <source>
        <dbReference type="SAM" id="Phobius"/>
    </source>
</evidence>
<comment type="subcellular location">
    <subcellularLocation>
        <location evidence="1">Cell membrane</location>
        <topology evidence="1">Multi-pass membrane protein</topology>
    </subcellularLocation>
</comment>
<evidence type="ECO:0000313" key="9">
    <source>
        <dbReference type="EMBL" id="PIS14011.1"/>
    </source>
</evidence>
<keyword evidence="7 8" id="KW-0472">Membrane</keyword>
<evidence type="ECO:0000256" key="3">
    <source>
        <dbReference type="ARBA" id="ARBA00022676"/>
    </source>
</evidence>
<feature type="transmembrane region" description="Helical" evidence="8">
    <location>
        <begin position="62"/>
        <end position="85"/>
    </location>
</feature>
<name>A0A2H0WMZ1_9BACT</name>
<gene>
    <name evidence="9" type="ORF">COT65_01080</name>
</gene>
<feature type="transmembrane region" description="Helical" evidence="8">
    <location>
        <begin position="303"/>
        <end position="323"/>
    </location>
</feature>
<keyword evidence="5 8" id="KW-0812">Transmembrane</keyword>
<feature type="transmembrane region" description="Helical" evidence="8">
    <location>
        <begin position="165"/>
        <end position="185"/>
    </location>
</feature>
<feature type="transmembrane region" description="Helical" evidence="8">
    <location>
        <begin position="276"/>
        <end position="297"/>
    </location>
</feature>
<dbReference type="PANTHER" id="PTHR33908">
    <property type="entry name" value="MANNOSYLTRANSFERASE YKCB-RELATED"/>
    <property type="match status" value="1"/>
</dbReference>
<evidence type="ECO:0000256" key="7">
    <source>
        <dbReference type="ARBA" id="ARBA00023136"/>
    </source>
</evidence>
<keyword evidence="3" id="KW-0328">Glycosyltransferase</keyword>
<dbReference type="Proteomes" id="UP000230033">
    <property type="component" value="Unassembled WGS sequence"/>
</dbReference>